<accession>A0ABQ1Q792</accession>
<dbReference type="PROSITE" id="PS51257">
    <property type="entry name" value="PROKAR_LIPOPROTEIN"/>
    <property type="match status" value="1"/>
</dbReference>
<dbReference type="Proteomes" id="UP000630594">
    <property type="component" value="Unassembled WGS sequence"/>
</dbReference>
<evidence type="ECO:0000256" key="1">
    <source>
        <dbReference type="SAM" id="SignalP"/>
    </source>
</evidence>
<dbReference type="RefSeq" id="WP_188421324.1">
    <property type="nucleotide sequence ID" value="NZ_BMCK01000002.1"/>
</dbReference>
<comment type="caution">
    <text evidence="3">The sequence shown here is derived from an EMBL/GenBank/DDBJ whole genome shotgun (WGS) entry which is preliminary data.</text>
</comment>
<name>A0ABQ1Q792_9ACTN</name>
<dbReference type="PANTHER" id="PTHR37981:SF1">
    <property type="entry name" value="SGNH HYDROLASE-TYPE ESTERASE DOMAIN-CONTAINING PROTEIN"/>
    <property type="match status" value="1"/>
</dbReference>
<organism evidence="3 4">
    <name type="scientific">Nocardioides daphniae</name>
    <dbReference type="NCBI Taxonomy" id="402297"/>
    <lineage>
        <taxon>Bacteria</taxon>
        <taxon>Bacillati</taxon>
        <taxon>Actinomycetota</taxon>
        <taxon>Actinomycetes</taxon>
        <taxon>Propionibacteriales</taxon>
        <taxon>Nocardioidaceae</taxon>
        <taxon>Nocardioides</taxon>
    </lineage>
</organism>
<dbReference type="InterPro" id="IPR037460">
    <property type="entry name" value="SEST-like"/>
</dbReference>
<dbReference type="CDD" id="cd01823">
    <property type="entry name" value="SEST_like"/>
    <property type="match status" value="1"/>
</dbReference>
<dbReference type="PANTHER" id="PTHR37981">
    <property type="entry name" value="LIPASE 2"/>
    <property type="match status" value="1"/>
</dbReference>
<evidence type="ECO:0000313" key="3">
    <source>
        <dbReference type="EMBL" id="GGD17014.1"/>
    </source>
</evidence>
<dbReference type="InterPro" id="IPR036514">
    <property type="entry name" value="SGNH_hydro_sf"/>
</dbReference>
<feature type="chain" id="PRO_5045121373" evidence="1">
    <location>
        <begin position="35"/>
        <end position="315"/>
    </location>
</feature>
<dbReference type="Gene3D" id="3.40.50.1110">
    <property type="entry name" value="SGNH hydrolase"/>
    <property type="match status" value="1"/>
</dbReference>
<feature type="domain" description="SGNH hydrolase-type esterase" evidence="2">
    <location>
        <begin position="57"/>
        <end position="304"/>
    </location>
</feature>
<feature type="signal peptide" evidence="1">
    <location>
        <begin position="1"/>
        <end position="34"/>
    </location>
</feature>
<gene>
    <name evidence="3" type="ORF">GCM10007231_14960</name>
</gene>
<dbReference type="EMBL" id="BMCK01000002">
    <property type="protein sequence ID" value="GGD17014.1"/>
    <property type="molecule type" value="Genomic_DNA"/>
</dbReference>
<reference evidence="4" key="1">
    <citation type="journal article" date="2019" name="Int. J. Syst. Evol. Microbiol.">
        <title>The Global Catalogue of Microorganisms (GCM) 10K type strain sequencing project: providing services to taxonomists for standard genome sequencing and annotation.</title>
        <authorList>
            <consortium name="The Broad Institute Genomics Platform"/>
            <consortium name="The Broad Institute Genome Sequencing Center for Infectious Disease"/>
            <person name="Wu L."/>
            <person name="Ma J."/>
        </authorList>
    </citation>
    <scope>NUCLEOTIDE SEQUENCE [LARGE SCALE GENOMIC DNA]</scope>
    <source>
        <strain evidence="4">CCM 7403</strain>
    </source>
</reference>
<proteinExistence type="predicted"/>
<dbReference type="SUPFAM" id="SSF52266">
    <property type="entry name" value="SGNH hydrolase"/>
    <property type="match status" value="1"/>
</dbReference>
<keyword evidence="1" id="KW-0732">Signal</keyword>
<keyword evidence="4" id="KW-1185">Reference proteome</keyword>
<sequence length="315" mass="33650">MTRTRAPRPAPARRRRALSTGAALVALTLLGACSAVDDAVDEVDGVSSADVPSRYVALGDSFTAAPFVPDAVEAEGCYRSTSNYPSLVAAALRDAAGNQPGPELVDVSCSGADTTHMTRPQTTVLQQRVAPQFDALTPETDLVTIGIGGNDFDVFGTLTGRCPQLAVRDPQGSPCRAALRRGGRDTLLSALGRTQQRVRAVVEEVRERSPQARIVLVNYPQLTPEKGCESLLLARGDNAYARQVAERLDRALRQAAKATDVELVDLWKASEGHEICSDEPWVNGPETDFSRALQFHPFAEGQQAVAGLVLEALGF</sequence>
<evidence type="ECO:0000313" key="4">
    <source>
        <dbReference type="Proteomes" id="UP000630594"/>
    </source>
</evidence>
<dbReference type="Pfam" id="PF13472">
    <property type="entry name" value="Lipase_GDSL_2"/>
    <property type="match status" value="1"/>
</dbReference>
<evidence type="ECO:0000259" key="2">
    <source>
        <dbReference type="Pfam" id="PF13472"/>
    </source>
</evidence>
<protein>
    <submittedName>
        <fullName evidence="3">Lipase</fullName>
    </submittedName>
</protein>
<dbReference type="InterPro" id="IPR013830">
    <property type="entry name" value="SGNH_hydro"/>
</dbReference>